<feature type="region of interest" description="Disordered" evidence="1">
    <location>
        <begin position="264"/>
        <end position="414"/>
    </location>
</feature>
<name>A0A0H2S3A8_9AGAM</name>
<feature type="compositionally biased region" description="Low complexity" evidence="1">
    <location>
        <begin position="36"/>
        <end position="50"/>
    </location>
</feature>
<dbReference type="OrthoDB" id="3366922at2759"/>
<keyword evidence="3" id="KW-1185">Reference proteome</keyword>
<reference evidence="2 3" key="1">
    <citation type="submission" date="2015-04" db="EMBL/GenBank/DDBJ databases">
        <title>Complete genome sequence of Schizopora paradoxa KUC8140, a cosmopolitan wood degrader in East Asia.</title>
        <authorList>
            <consortium name="DOE Joint Genome Institute"/>
            <person name="Min B."/>
            <person name="Park H."/>
            <person name="Jang Y."/>
            <person name="Kim J.-J."/>
            <person name="Kim K.H."/>
            <person name="Pangilinan J."/>
            <person name="Lipzen A."/>
            <person name="Riley R."/>
            <person name="Grigoriev I.V."/>
            <person name="Spatafora J.W."/>
            <person name="Choi I.-G."/>
        </authorList>
    </citation>
    <scope>NUCLEOTIDE SEQUENCE [LARGE SCALE GENOMIC DNA]</scope>
    <source>
        <strain evidence="2 3">KUC8140</strain>
    </source>
</reference>
<feature type="compositionally biased region" description="Polar residues" evidence="1">
    <location>
        <begin position="299"/>
        <end position="311"/>
    </location>
</feature>
<evidence type="ECO:0008006" key="4">
    <source>
        <dbReference type="Google" id="ProtNLM"/>
    </source>
</evidence>
<evidence type="ECO:0000313" key="2">
    <source>
        <dbReference type="EMBL" id="KLO18422.1"/>
    </source>
</evidence>
<feature type="region of interest" description="Disordered" evidence="1">
    <location>
        <begin position="19"/>
        <end position="166"/>
    </location>
</feature>
<proteinExistence type="predicted"/>
<evidence type="ECO:0000256" key="1">
    <source>
        <dbReference type="SAM" id="MobiDB-lite"/>
    </source>
</evidence>
<feature type="compositionally biased region" description="Polar residues" evidence="1">
    <location>
        <begin position="102"/>
        <end position="115"/>
    </location>
</feature>
<feature type="compositionally biased region" description="Basic and acidic residues" evidence="1">
    <location>
        <begin position="67"/>
        <end position="79"/>
    </location>
</feature>
<feature type="compositionally biased region" description="Polar residues" evidence="1">
    <location>
        <begin position="137"/>
        <end position="158"/>
    </location>
</feature>
<dbReference type="Proteomes" id="UP000053477">
    <property type="component" value="Unassembled WGS sequence"/>
</dbReference>
<dbReference type="InParanoid" id="A0A0H2S3A8"/>
<sequence length="919" mass="101800">MDNSDDLFNDSFVLDDDIEEALQQAETKHSSNATASTVQSSSNKTISSSQPPAKRQKLSYGVDSSSDDEKPDIAVREDGSYNILTRNPGVTIGEQPRRRVSQSHQAGPSNVQRNTAARLERAPSIAPGTRVIERQTGRTANVPVTNGVSNRTSASSSPRPDAAESQLQNEIAKLRAQVEQLNRAHAETETALKKATDAQYAREGEVKILRQLAAKTQDEHAAEVAKLQATKAAAEEKQAQMEKEQKAAIERIRTQLTFNQLDVQASARKAPGSVRSRTPRQIQVQSPLPLPPNMRAWTASATGSQGLTSTPMKARHGPAERSRSPSKRTQGSVAPKLNFPGFENSFMQSTPIKSPTSARTRKPSGLAMDIDGTPRHQSSQAGPSRQRDDVFSPSKRSPSKRDAASGRLPPKDDFIQDFDMEIPQATPQRVRRASSPAMDFGDVSSVMGSDIIDMAIDSEKGDLDDDHFDGLDFREEFHRVLLSHTSQPAKILTFQVLMSTQILEDADAGLRYQFHCSEILNALGDKLKFKTLEDLMTTVASEMVDMAKILLDCKILSSLQILMELLRSIVVYLPLFSSSLLCLHPSEIDVSPKFVDVICKLFKTSFDFSKESSGDGCRMAWESLTRTTLHLLSAMVWLSPEEQALKLSTLSRSDSLYISLLDASRDLETIAKTTLLLVACSTHPPLTKFFLTLPDIDVPPVDDRPKDLKRIPLLERLNALVADCDLSPIKNDIIQSIIDFYVLIIINNPEGRIVLLNSNTIVPSIVRYLHELTTQLYEDDERLTSSPDAASTAVHMVSHTLRLLHLLVFTKQPSSSPTQSQATTNQTYNLRYALYHAPHVHFNGVVHMFMVMIGRLSYADAPEWLNQALQTKIERLTDPARDLMELVIDGPEIEDFWAAYQGEAGEDDDEENEARSHDV</sequence>
<feature type="compositionally biased region" description="Polar residues" evidence="1">
    <location>
        <begin position="275"/>
        <end position="286"/>
    </location>
</feature>
<protein>
    <recommendedName>
        <fullName evidence="4">DNA repair protein Rad26</fullName>
    </recommendedName>
</protein>
<feature type="compositionally biased region" description="Basic and acidic residues" evidence="1">
    <location>
        <begin position="399"/>
        <end position="414"/>
    </location>
</feature>
<evidence type="ECO:0000313" key="3">
    <source>
        <dbReference type="Proteomes" id="UP000053477"/>
    </source>
</evidence>
<dbReference type="EMBL" id="KQ085895">
    <property type="protein sequence ID" value="KLO18422.1"/>
    <property type="molecule type" value="Genomic_DNA"/>
</dbReference>
<dbReference type="AlphaFoldDB" id="A0A0H2S3A8"/>
<gene>
    <name evidence="2" type="ORF">SCHPADRAFT_899814</name>
</gene>
<feature type="compositionally biased region" description="Polar residues" evidence="1">
    <location>
        <begin position="345"/>
        <end position="358"/>
    </location>
</feature>
<organism evidence="2 3">
    <name type="scientific">Schizopora paradoxa</name>
    <dbReference type="NCBI Taxonomy" id="27342"/>
    <lineage>
        <taxon>Eukaryota</taxon>
        <taxon>Fungi</taxon>
        <taxon>Dikarya</taxon>
        <taxon>Basidiomycota</taxon>
        <taxon>Agaricomycotina</taxon>
        <taxon>Agaricomycetes</taxon>
        <taxon>Hymenochaetales</taxon>
        <taxon>Schizoporaceae</taxon>
        <taxon>Schizopora</taxon>
    </lineage>
</organism>
<accession>A0A0H2S3A8</accession>